<evidence type="ECO:0000313" key="1">
    <source>
        <dbReference type="EMBL" id="KAK7410734.1"/>
    </source>
</evidence>
<organism evidence="1 2">
    <name type="scientific">Psophocarpus tetragonolobus</name>
    <name type="common">Winged bean</name>
    <name type="synonym">Dolichos tetragonolobus</name>
    <dbReference type="NCBI Taxonomy" id="3891"/>
    <lineage>
        <taxon>Eukaryota</taxon>
        <taxon>Viridiplantae</taxon>
        <taxon>Streptophyta</taxon>
        <taxon>Embryophyta</taxon>
        <taxon>Tracheophyta</taxon>
        <taxon>Spermatophyta</taxon>
        <taxon>Magnoliopsida</taxon>
        <taxon>eudicotyledons</taxon>
        <taxon>Gunneridae</taxon>
        <taxon>Pentapetalae</taxon>
        <taxon>rosids</taxon>
        <taxon>fabids</taxon>
        <taxon>Fabales</taxon>
        <taxon>Fabaceae</taxon>
        <taxon>Papilionoideae</taxon>
        <taxon>50 kb inversion clade</taxon>
        <taxon>NPAAA clade</taxon>
        <taxon>indigoferoid/millettioid clade</taxon>
        <taxon>Phaseoleae</taxon>
        <taxon>Psophocarpus</taxon>
    </lineage>
</organism>
<protein>
    <submittedName>
        <fullName evidence="1">Uncharacterized protein</fullName>
    </submittedName>
</protein>
<dbReference type="AlphaFoldDB" id="A0AAN9SYK8"/>
<gene>
    <name evidence="1" type="ORF">VNO78_01764</name>
</gene>
<dbReference type="EMBL" id="JAYMYS010000001">
    <property type="protein sequence ID" value="KAK7410734.1"/>
    <property type="molecule type" value="Genomic_DNA"/>
</dbReference>
<accession>A0AAN9SYK8</accession>
<proteinExistence type="predicted"/>
<reference evidence="1 2" key="1">
    <citation type="submission" date="2024-01" db="EMBL/GenBank/DDBJ databases">
        <title>The genomes of 5 underutilized Papilionoideae crops provide insights into root nodulation and disease resistanc.</title>
        <authorList>
            <person name="Jiang F."/>
        </authorList>
    </citation>
    <scope>NUCLEOTIDE SEQUENCE [LARGE SCALE GENOMIC DNA]</scope>
    <source>
        <strain evidence="1">DUOXIRENSHENG_FW03</strain>
        <tissue evidence="1">Leaves</tissue>
    </source>
</reference>
<dbReference type="Proteomes" id="UP001386955">
    <property type="component" value="Unassembled WGS sequence"/>
</dbReference>
<evidence type="ECO:0000313" key="2">
    <source>
        <dbReference type="Proteomes" id="UP001386955"/>
    </source>
</evidence>
<name>A0AAN9SYK8_PSOTE</name>
<sequence>MLNLAASVTNQVEVKTLSRFRCVVNIGFWRVPFQISGDLYCSLVHEKWWHYYGSNNLGGGPMRYYFDMLWGYYFAKMKGGD</sequence>
<keyword evidence="2" id="KW-1185">Reference proteome</keyword>
<comment type="caution">
    <text evidence="1">The sequence shown here is derived from an EMBL/GenBank/DDBJ whole genome shotgun (WGS) entry which is preliminary data.</text>
</comment>